<comment type="caution">
    <text evidence="1">The sequence shown here is derived from an EMBL/GenBank/DDBJ whole genome shotgun (WGS) entry which is preliminary data.</text>
</comment>
<reference evidence="2" key="1">
    <citation type="journal article" date="2022" name="Mol. Ecol. Resour.">
        <title>The genomes of chicory, endive, great burdock and yacon provide insights into Asteraceae palaeo-polyploidization history and plant inulin production.</title>
        <authorList>
            <person name="Fan W."/>
            <person name="Wang S."/>
            <person name="Wang H."/>
            <person name="Wang A."/>
            <person name="Jiang F."/>
            <person name="Liu H."/>
            <person name="Zhao H."/>
            <person name="Xu D."/>
            <person name="Zhang Y."/>
        </authorList>
    </citation>
    <scope>NUCLEOTIDE SEQUENCE [LARGE SCALE GENOMIC DNA]</scope>
    <source>
        <strain evidence="2">cv. Niubang</strain>
    </source>
</reference>
<evidence type="ECO:0000313" key="1">
    <source>
        <dbReference type="EMBL" id="KAI3746760.1"/>
    </source>
</evidence>
<protein>
    <submittedName>
        <fullName evidence="1">Uncharacterized protein</fullName>
    </submittedName>
</protein>
<gene>
    <name evidence="1" type="ORF">L6452_09199</name>
</gene>
<organism evidence="1 2">
    <name type="scientific">Arctium lappa</name>
    <name type="common">Greater burdock</name>
    <name type="synonym">Lappa major</name>
    <dbReference type="NCBI Taxonomy" id="4217"/>
    <lineage>
        <taxon>Eukaryota</taxon>
        <taxon>Viridiplantae</taxon>
        <taxon>Streptophyta</taxon>
        <taxon>Embryophyta</taxon>
        <taxon>Tracheophyta</taxon>
        <taxon>Spermatophyta</taxon>
        <taxon>Magnoliopsida</taxon>
        <taxon>eudicotyledons</taxon>
        <taxon>Gunneridae</taxon>
        <taxon>Pentapetalae</taxon>
        <taxon>asterids</taxon>
        <taxon>campanulids</taxon>
        <taxon>Asterales</taxon>
        <taxon>Asteraceae</taxon>
        <taxon>Carduoideae</taxon>
        <taxon>Cardueae</taxon>
        <taxon>Arctiinae</taxon>
        <taxon>Arctium</taxon>
    </lineage>
</organism>
<evidence type="ECO:0000313" key="2">
    <source>
        <dbReference type="Proteomes" id="UP001055879"/>
    </source>
</evidence>
<keyword evidence="2" id="KW-1185">Reference proteome</keyword>
<dbReference type="EMBL" id="CM042049">
    <property type="protein sequence ID" value="KAI3746760.1"/>
    <property type="molecule type" value="Genomic_DNA"/>
</dbReference>
<proteinExistence type="predicted"/>
<sequence>MELALLGGGKGDSPLALEYFRIPSGLQQRVFLSEKLEYGGDGGDPQEMRETEIGEDGGDRRRRRLLCLKSYYKPYIRFGLQLRNTVITFHIDVIHLYKSSMKLEKEYHKIYFVLNCNFIKYFILTPPPTHHRHSHSHSLRHGGAKHSFLLGFCPFHQHSRFLLLHFY</sequence>
<name>A0ACB9DJP5_ARCLA</name>
<dbReference type="Proteomes" id="UP001055879">
    <property type="component" value="Linkage Group LG03"/>
</dbReference>
<reference evidence="1 2" key="2">
    <citation type="journal article" date="2022" name="Mol. Ecol. Resour.">
        <title>The genomes of chicory, endive, great burdock and yacon provide insights into Asteraceae paleo-polyploidization history and plant inulin production.</title>
        <authorList>
            <person name="Fan W."/>
            <person name="Wang S."/>
            <person name="Wang H."/>
            <person name="Wang A."/>
            <person name="Jiang F."/>
            <person name="Liu H."/>
            <person name="Zhao H."/>
            <person name="Xu D."/>
            <person name="Zhang Y."/>
        </authorList>
    </citation>
    <scope>NUCLEOTIDE SEQUENCE [LARGE SCALE GENOMIC DNA]</scope>
    <source>
        <strain evidence="2">cv. Niubang</strain>
    </source>
</reference>
<accession>A0ACB9DJP5</accession>